<dbReference type="Proteomes" id="UP000267606">
    <property type="component" value="Unassembled WGS sequence"/>
</dbReference>
<reference evidence="4" key="1">
    <citation type="submission" date="2016-06" db="UniProtKB">
        <authorList>
            <consortium name="WormBaseParasite"/>
        </authorList>
    </citation>
    <scope>IDENTIFICATION</scope>
</reference>
<protein>
    <submittedName>
        <fullName evidence="4">Variant Ionotropic Glutamate Receptor</fullName>
    </submittedName>
</protein>
<evidence type="ECO:0000256" key="1">
    <source>
        <dbReference type="SAM" id="Phobius"/>
    </source>
</evidence>
<feature type="transmembrane region" description="Helical" evidence="1">
    <location>
        <begin position="20"/>
        <end position="41"/>
    </location>
</feature>
<evidence type="ECO:0000313" key="3">
    <source>
        <dbReference type="Proteomes" id="UP000267606"/>
    </source>
</evidence>
<gene>
    <name evidence="2" type="ORF">OFLC_LOCUS4460</name>
</gene>
<evidence type="ECO:0000313" key="4">
    <source>
        <dbReference type="WBParaSite" id="OFLC_0000445901-mRNA-1"/>
    </source>
</evidence>
<dbReference type="EMBL" id="UZAJ01003394">
    <property type="protein sequence ID" value="VDO40074.1"/>
    <property type="molecule type" value="Genomic_DNA"/>
</dbReference>
<keyword evidence="1" id="KW-1133">Transmembrane helix</keyword>
<keyword evidence="3" id="KW-1185">Reference proteome</keyword>
<proteinExistence type="predicted"/>
<evidence type="ECO:0000313" key="2">
    <source>
        <dbReference type="EMBL" id="VDO40074.1"/>
    </source>
</evidence>
<name>A0A183HAE8_9BILA</name>
<keyword evidence="1" id="KW-0812">Transmembrane</keyword>
<dbReference type="AlphaFoldDB" id="A0A183HAE8"/>
<dbReference type="WBParaSite" id="OFLC_0000445901-mRNA-1">
    <property type="protein sequence ID" value="OFLC_0000445901-mRNA-1"/>
    <property type="gene ID" value="OFLC_0000445901"/>
</dbReference>
<keyword evidence="1" id="KW-0472">Membrane</keyword>
<sequence>AEWLRRWTANPLGFPRVSSNLILIATRVFVIVIYGFAINYLSLLKPYHTTVPADPSLRRLDKIGSTDR</sequence>
<accession>A0A183HAE8</accession>
<reference evidence="2 3" key="2">
    <citation type="submission" date="2018-11" db="EMBL/GenBank/DDBJ databases">
        <authorList>
            <consortium name="Pathogen Informatics"/>
        </authorList>
    </citation>
    <scope>NUCLEOTIDE SEQUENCE [LARGE SCALE GENOMIC DNA]</scope>
</reference>
<organism evidence="4">
    <name type="scientific">Onchocerca flexuosa</name>
    <dbReference type="NCBI Taxonomy" id="387005"/>
    <lineage>
        <taxon>Eukaryota</taxon>
        <taxon>Metazoa</taxon>
        <taxon>Ecdysozoa</taxon>
        <taxon>Nematoda</taxon>
        <taxon>Chromadorea</taxon>
        <taxon>Rhabditida</taxon>
        <taxon>Spirurina</taxon>
        <taxon>Spiruromorpha</taxon>
        <taxon>Filarioidea</taxon>
        <taxon>Onchocercidae</taxon>
        <taxon>Onchocerca</taxon>
    </lineage>
</organism>